<organism evidence="2 3">
    <name type="scientific">Pelomonas baiyunensis</name>
    <dbReference type="NCBI Taxonomy" id="3299026"/>
    <lineage>
        <taxon>Bacteria</taxon>
        <taxon>Pseudomonadati</taxon>
        <taxon>Pseudomonadota</taxon>
        <taxon>Betaproteobacteria</taxon>
        <taxon>Burkholderiales</taxon>
        <taxon>Sphaerotilaceae</taxon>
        <taxon>Roseateles</taxon>
    </lineage>
</organism>
<name>A0ABW7H3J1_9BURK</name>
<reference evidence="2 3" key="1">
    <citation type="submission" date="2024-08" db="EMBL/GenBank/DDBJ databases">
        <authorList>
            <person name="Lu H."/>
        </authorList>
    </citation>
    <scope>NUCLEOTIDE SEQUENCE [LARGE SCALE GENOMIC DNA]</scope>
    <source>
        <strain evidence="2 3">BYS87W</strain>
    </source>
</reference>
<sequence length="372" mass="40030">MRRVRPPGLLVLAVLGLHLLAGHEVQRMQDGWRRDDTPPMPPRMAMEFTQAMTLSAPRPAARAPAPPPAPPAVSPAAVAHGNVPAGDTPAPAASAPDRAASEPAAARTLPAPTDATTEPALPVAPQSAASAASAAAPDEPGPGPEWPLSTRLSYQLTGHYRGPVSGQAQVEWMRKGKDYQVSLDVSVGPVSRRMLSQGTLTPQGIAPQRYDEETRVLLLDTRRSTVFFLGAEVQLATGVRERAAFGGQDAASQFVQLTWLFLTGREVLEPGRLVQFPLVLPRRQYAWQYEVLGEELLQTPMGPLATWHLKPTRVAVSGDLSADVWLAPALQYLPVRLLIRQDADTFIDLNLQAAPLQAAPESSDNPSRRSRP</sequence>
<dbReference type="EMBL" id="JBIGIB010000006">
    <property type="protein sequence ID" value="MFG6468662.1"/>
    <property type="molecule type" value="Genomic_DNA"/>
</dbReference>
<dbReference type="Proteomes" id="UP001606303">
    <property type="component" value="Unassembled WGS sequence"/>
</dbReference>
<evidence type="ECO:0000313" key="3">
    <source>
        <dbReference type="Proteomes" id="UP001606303"/>
    </source>
</evidence>
<feature type="region of interest" description="Disordered" evidence="1">
    <location>
        <begin position="56"/>
        <end position="150"/>
    </location>
</feature>
<dbReference type="Pfam" id="PF11306">
    <property type="entry name" value="DUF3108"/>
    <property type="match status" value="1"/>
</dbReference>
<feature type="compositionally biased region" description="Low complexity" evidence="1">
    <location>
        <begin position="74"/>
        <end position="111"/>
    </location>
</feature>
<comment type="caution">
    <text evidence="2">The sequence shown here is derived from an EMBL/GenBank/DDBJ whole genome shotgun (WGS) entry which is preliminary data.</text>
</comment>
<dbReference type="InterPro" id="IPR021457">
    <property type="entry name" value="DUF3108"/>
</dbReference>
<accession>A0ABW7H3J1</accession>
<feature type="compositionally biased region" description="Pro residues" evidence="1">
    <location>
        <begin position="64"/>
        <end position="73"/>
    </location>
</feature>
<evidence type="ECO:0000313" key="2">
    <source>
        <dbReference type="EMBL" id="MFG6468662.1"/>
    </source>
</evidence>
<feature type="compositionally biased region" description="Low complexity" evidence="1">
    <location>
        <begin position="119"/>
        <end position="138"/>
    </location>
</feature>
<protein>
    <submittedName>
        <fullName evidence="2">DUF3108 domain-containing protein</fullName>
    </submittedName>
</protein>
<keyword evidence="3" id="KW-1185">Reference proteome</keyword>
<evidence type="ECO:0000256" key="1">
    <source>
        <dbReference type="SAM" id="MobiDB-lite"/>
    </source>
</evidence>
<proteinExistence type="predicted"/>
<gene>
    <name evidence="2" type="ORF">ACG01O_18715</name>
</gene>